<dbReference type="EMBL" id="BK016109">
    <property type="protein sequence ID" value="DAF95375.1"/>
    <property type="molecule type" value="Genomic_DNA"/>
</dbReference>
<evidence type="ECO:0000313" key="1">
    <source>
        <dbReference type="EMBL" id="DAF95375.1"/>
    </source>
</evidence>
<name>A0A8S5ULM6_9CAUD</name>
<reference evidence="1" key="1">
    <citation type="journal article" date="2021" name="Proc. Natl. Acad. Sci. U.S.A.">
        <title>A Catalog of Tens of Thousands of Viruses from Human Metagenomes Reveals Hidden Associations with Chronic Diseases.</title>
        <authorList>
            <person name="Tisza M.J."/>
            <person name="Buck C.B."/>
        </authorList>
    </citation>
    <scope>NUCLEOTIDE SEQUENCE</scope>
    <source>
        <strain evidence="1">CtCo31</strain>
    </source>
</reference>
<dbReference type="InterPro" id="IPR036890">
    <property type="entry name" value="HATPase_C_sf"/>
</dbReference>
<dbReference type="Pfam" id="PF13589">
    <property type="entry name" value="HATPase_c_3"/>
    <property type="match status" value="1"/>
</dbReference>
<sequence>MIINQPKSEIFGSQVETNSFSIKSSPKAFQILSSNLYSNKIRAVIREYSCNALDAHRYAKKEKEPFQVTLPSELQQNFIVRDFGNGLSEQEIKELFTTYFGSSKDQSNDFTGALGLGSKSAFSYTDSFNCTSYHNGTKSVYSLFLDQGEPKVTLMYQSESDEPSGVEINIPVQYNDINSFENEAQIVYSAFDVKPIGFENKTSIHYYFKDFGTINLQKSSISRDEFAGKYIYARMGNVLYPISSEYTKEYRFNLEIYGFDSWSNIVFVDFNIGELDIAPSREQLSYDKTTIENINNKLSQIFENTISKMVEYHKDEINKDSWLKFGKSIAEITIKCHGLSRFTRACYWMDGSHGIQKYLLGLTEKINGYTYQECKNLTFKDVVNDSYYNKVDSNGVEIIPEPVTVYSRSRSLNRYKPVRNGSNYIDQVMHTDLYEKPQIFFDVLWYDMQETDVVIVLDKSDYKRRKPVMDYLVNEYSKTKNGFLIISANPKICDDIKKFLETKYKNTELVLLDLDSNLEQKVKDYISSLKPETKDKPQKTDPMGTIFEINKNTFGKEGTTKDDLTKIDLFGIKDLRAFVADNPDALFVPLYEGWYNLRWVFRNSGFNDISTSNSQEIKNLIKLAEAACKKVYGFNFKDRCSDSWYDVIKPFTYDLQTFLPVNAIEADAKDIYKPLIKLGFYNSYGSWESYNLKWDLGVFNLGRFVKLNDKEQIVYEQLKDIARKNAFWIEPNLDFFDSQLDEMEIDIPFYESELRNLFTKVLELDKIRFETLNETINKIISKIKPLEYIKEILGEFGPNNVSQYSDFLGDSDSGSYEEQVKVYESFNKMMKNQQEVF</sequence>
<dbReference type="SUPFAM" id="SSF55874">
    <property type="entry name" value="ATPase domain of HSP90 chaperone/DNA topoisomerase II/histidine kinase"/>
    <property type="match status" value="1"/>
</dbReference>
<protein>
    <submittedName>
        <fullName evidence="1">HSP90 family protein</fullName>
    </submittedName>
</protein>
<proteinExistence type="predicted"/>
<organism evidence="1">
    <name type="scientific">Myoviridae sp. ctCo31</name>
    <dbReference type="NCBI Taxonomy" id="2825053"/>
    <lineage>
        <taxon>Viruses</taxon>
        <taxon>Duplodnaviria</taxon>
        <taxon>Heunggongvirae</taxon>
        <taxon>Uroviricota</taxon>
        <taxon>Caudoviricetes</taxon>
    </lineage>
</organism>
<accession>A0A8S5ULM6</accession>
<dbReference type="Gene3D" id="3.30.565.10">
    <property type="entry name" value="Histidine kinase-like ATPase, C-terminal domain"/>
    <property type="match status" value="1"/>
</dbReference>